<evidence type="ECO:0000256" key="6">
    <source>
        <dbReference type="ARBA" id="ARBA00023242"/>
    </source>
</evidence>
<keyword evidence="11" id="KW-1185">Reference proteome</keyword>
<dbReference type="PANTHER" id="PTHR46373">
    <property type="entry name" value="PROTEIN RKD4"/>
    <property type="match status" value="1"/>
</dbReference>
<evidence type="ECO:0000313" key="11">
    <source>
        <dbReference type="Proteomes" id="UP000011087"/>
    </source>
</evidence>
<evidence type="ECO:0000313" key="10">
    <source>
        <dbReference type="EnsemblProtists" id="EKX46236"/>
    </source>
</evidence>
<keyword evidence="2" id="KW-0805">Transcription regulation</keyword>
<dbReference type="Pfam" id="PF02042">
    <property type="entry name" value="RWP-RK"/>
    <property type="match status" value="1"/>
</dbReference>
<dbReference type="HOGENOM" id="CLU_092984_4_0_1"/>
<dbReference type="GO" id="GO:0003677">
    <property type="term" value="F:DNA binding"/>
    <property type="evidence" value="ECO:0007669"/>
    <property type="project" value="UniProtKB-KW"/>
</dbReference>
<dbReference type="EMBL" id="JH992995">
    <property type="protein sequence ID" value="EKX46236.1"/>
    <property type="molecule type" value="Genomic_DNA"/>
</dbReference>
<name>L1JCH6_GUITC</name>
<evidence type="ECO:0000256" key="7">
    <source>
        <dbReference type="SAM" id="MobiDB-lite"/>
    </source>
</evidence>
<comment type="function">
    <text evidence="1">Putative transcription factor.</text>
</comment>
<organism evidence="9">
    <name type="scientific">Guillardia theta (strain CCMP2712)</name>
    <name type="common">Cryptophyte</name>
    <dbReference type="NCBI Taxonomy" id="905079"/>
    <lineage>
        <taxon>Eukaryota</taxon>
        <taxon>Cryptophyceae</taxon>
        <taxon>Pyrenomonadales</taxon>
        <taxon>Geminigeraceae</taxon>
        <taxon>Guillardia</taxon>
    </lineage>
</organism>
<proteinExistence type="predicted"/>
<accession>L1JCH6</accession>
<dbReference type="GO" id="GO:0003700">
    <property type="term" value="F:DNA-binding transcription factor activity"/>
    <property type="evidence" value="ECO:0007669"/>
    <property type="project" value="InterPro"/>
</dbReference>
<evidence type="ECO:0000256" key="4">
    <source>
        <dbReference type="ARBA" id="ARBA00023125"/>
    </source>
</evidence>
<dbReference type="EnsemblProtists" id="EKX46236">
    <property type="protein sequence ID" value="EKX46236"/>
    <property type="gene ID" value="GUITHDRAFT_107850"/>
</dbReference>
<protein>
    <recommendedName>
        <fullName evidence="8">RWP-RK domain-containing protein</fullName>
    </recommendedName>
</protein>
<gene>
    <name evidence="9" type="ORF">GUITHDRAFT_107850</name>
</gene>
<evidence type="ECO:0000256" key="5">
    <source>
        <dbReference type="ARBA" id="ARBA00023163"/>
    </source>
</evidence>
<dbReference type="GeneID" id="17302871"/>
<feature type="compositionally biased region" description="Polar residues" evidence="7">
    <location>
        <begin position="118"/>
        <end position="132"/>
    </location>
</feature>
<evidence type="ECO:0000256" key="3">
    <source>
        <dbReference type="ARBA" id="ARBA00023054"/>
    </source>
</evidence>
<evidence type="ECO:0000313" key="9">
    <source>
        <dbReference type="EMBL" id="EKX46236.1"/>
    </source>
</evidence>
<dbReference type="AlphaFoldDB" id="L1JCH6"/>
<dbReference type="PaxDb" id="55529-EKX46236"/>
<evidence type="ECO:0000259" key="8">
    <source>
        <dbReference type="PROSITE" id="PS51519"/>
    </source>
</evidence>
<evidence type="ECO:0000256" key="2">
    <source>
        <dbReference type="ARBA" id="ARBA00023015"/>
    </source>
</evidence>
<dbReference type="RefSeq" id="XP_005833216.1">
    <property type="nucleotide sequence ID" value="XM_005833159.1"/>
</dbReference>
<reference evidence="11" key="2">
    <citation type="submission" date="2012-11" db="EMBL/GenBank/DDBJ databases">
        <authorList>
            <person name="Kuo A."/>
            <person name="Curtis B.A."/>
            <person name="Tanifuji G."/>
            <person name="Burki F."/>
            <person name="Gruber A."/>
            <person name="Irimia M."/>
            <person name="Maruyama S."/>
            <person name="Arias M.C."/>
            <person name="Ball S.G."/>
            <person name="Gile G.H."/>
            <person name="Hirakawa Y."/>
            <person name="Hopkins J.F."/>
            <person name="Rensing S.A."/>
            <person name="Schmutz J."/>
            <person name="Symeonidi A."/>
            <person name="Elias M."/>
            <person name="Eveleigh R.J."/>
            <person name="Herman E.K."/>
            <person name="Klute M.J."/>
            <person name="Nakayama T."/>
            <person name="Obornik M."/>
            <person name="Reyes-Prieto A."/>
            <person name="Armbrust E.V."/>
            <person name="Aves S.J."/>
            <person name="Beiko R.G."/>
            <person name="Coutinho P."/>
            <person name="Dacks J.B."/>
            <person name="Durnford D.G."/>
            <person name="Fast N.M."/>
            <person name="Green B.R."/>
            <person name="Grisdale C."/>
            <person name="Hempe F."/>
            <person name="Henrissat B."/>
            <person name="Hoppner M.P."/>
            <person name="Ishida K.-I."/>
            <person name="Kim E."/>
            <person name="Koreny L."/>
            <person name="Kroth P.G."/>
            <person name="Liu Y."/>
            <person name="Malik S.-B."/>
            <person name="Maier U.G."/>
            <person name="McRose D."/>
            <person name="Mock T."/>
            <person name="Neilson J.A."/>
            <person name="Onodera N.T."/>
            <person name="Poole A.M."/>
            <person name="Pritham E.J."/>
            <person name="Richards T.A."/>
            <person name="Rocap G."/>
            <person name="Roy S.W."/>
            <person name="Sarai C."/>
            <person name="Schaack S."/>
            <person name="Shirato S."/>
            <person name="Slamovits C.H."/>
            <person name="Spencer D.F."/>
            <person name="Suzuki S."/>
            <person name="Worden A.Z."/>
            <person name="Zauner S."/>
            <person name="Barry K."/>
            <person name="Bell C."/>
            <person name="Bharti A.K."/>
            <person name="Crow J.A."/>
            <person name="Grimwood J."/>
            <person name="Kramer R."/>
            <person name="Lindquist E."/>
            <person name="Lucas S."/>
            <person name="Salamov A."/>
            <person name="McFadden G.I."/>
            <person name="Lane C.E."/>
            <person name="Keeling P.J."/>
            <person name="Gray M.W."/>
            <person name="Grigoriev I.V."/>
            <person name="Archibald J.M."/>
        </authorList>
    </citation>
    <scope>NUCLEOTIDE SEQUENCE</scope>
    <source>
        <strain evidence="11">CCMP2712</strain>
    </source>
</reference>
<dbReference type="OrthoDB" id="1747617at2759"/>
<evidence type="ECO:0000256" key="1">
    <source>
        <dbReference type="ARBA" id="ARBA00004049"/>
    </source>
</evidence>
<keyword evidence="5" id="KW-0804">Transcription</keyword>
<dbReference type="KEGG" id="gtt:GUITHDRAFT_107850"/>
<feature type="domain" description="RWP-RK" evidence="8">
    <location>
        <begin position="15"/>
        <end position="100"/>
    </location>
</feature>
<dbReference type="PANTHER" id="PTHR46373:SF2">
    <property type="entry name" value="RWP-RK DOMAIN-CONTAINING PROTEIN"/>
    <property type="match status" value="1"/>
</dbReference>
<reference evidence="9 11" key="1">
    <citation type="journal article" date="2012" name="Nature">
        <title>Algal genomes reveal evolutionary mosaicism and the fate of nucleomorphs.</title>
        <authorList>
            <consortium name="DOE Joint Genome Institute"/>
            <person name="Curtis B.A."/>
            <person name="Tanifuji G."/>
            <person name="Burki F."/>
            <person name="Gruber A."/>
            <person name="Irimia M."/>
            <person name="Maruyama S."/>
            <person name="Arias M.C."/>
            <person name="Ball S.G."/>
            <person name="Gile G.H."/>
            <person name="Hirakawa Y."/>
            <person name="Hopkins J.F."/>
            <person name="Kuo A."/>
            <person name="Rensing S.A."/>
            <person name="Schmutz J."/>
            <person name="Symeonidi A."/>
            <person name="Elias M."/>
            <person name="Eveleigh R.J."/>
            <person name="Herman E.K."/>
            <person name="Klute M.J."/>
            <person name="Nakayama T."/>
            <person name="Obornik M."/>
            <person name="Reyes-Prieto A."/>
            <person name="Armbrust E.V."/>
            <person name="Aves S.J."/>
            <person name="Beiko R.G."/>
            <person name="Coutinho P."/>
            <person name="Dacks J.B."/>
            <person name="Durnford D.G."/>
            <person name="Fast N.M."/>
            <person name="Green B.R."/>
            <person name="Grisdale C.J."/>
            <person name="Hempel F."/>
            <person name="Henrissat B."/>
            <person name="Hoppner M.P."/>
            <person name="Ishida K."/>
            <person name="Kim E."/>
            <person name="Koreny L."/>
            <person name="Kroth P.G."/>
            <person name="Liu Y."/>
            <person name="Malik S.B."/>
            <person name="Maier U.G."/>
            <person name="McRose D."/>
            <person name="Mock T."/>
            <person name="Neilson J.A."/>
            <person name="Onodera N.T."/>
            <person name="Poole A.M."/>
            <person name="Pritham E.J."/>
            <person name="Richards T.A."/>
            <person name="Rocap G."/>
            <person name="Roy S.W."/>
            <person name="Sarai C."/>
            <person name="Schaack S."/>
            <person name="Shirato S."/>
            <person name="Slamovits C.H."/>
            <person name="Spencer D.F."/>
            <person name="Suzuki S."/>
            <person name="Worden A.Z."/>
            <person name="Zauner S."/>
            <person name="Barry K."/>
            <person name="Bell C."/>
            <person name="Bharti A.K."/>
            <person name="Crow J.A."/>
            <person name="Grimwood J."/>
            <person name="Kramer R."/>
            <person name="Lindquist E."/>
            <person name="Lucas S."/>
            <person name="Salamov A."/>
            <person name="McFadden G.I."/>
            <person name="Lane C.E."/>
            <person name="Keeling P.J."/>
            <person name="Gray M.W."/>
            <person name="Grigoriev I.V."/>
            <person name="Archibald J.M."/>
        </authorList>
    </citation>
    <scope>NUCLEOTIDE SEQUENCE</scope>
    <source>
        <strain evidence="9 11">CCMP2712</strain>
    </source>
</reference>
<keyword evidence="3" id="KW-0175">Coiled coil</keyword>
<keyword evidence="4" id="KW-0238">DNA-binding</keyword>
<dbReference type="InterPro" id="IPR003035">
    <property type="entry name" value="RWP-RK_dom"/>
</dbReference>
<dbReference type="InterPro" id="IPR044607">
    <property type="entry name" value="RKD-like"/>
</dbReference>
<reference evidence="10" key="3">
    <citation type="submission" date="2016-03" db="UniProtKB">
        <authorList>
            <consortium name="EnsemblProtists"/>
        </authorList>
    </citation>
    <scope>IDENTIFICATION</scope>
</reference>
<keyword evidence="6" id="KW-0539">Nucleus</keyword>
<sequence>MRIGQKESKIISIAPRAKYSDREPEGKSIVNLTVDDISELFVMRQSDAAKYLGISLTSLKSSCRMLGLARWPYSRKRKQVGDLCLMKDDKKANVDQQTAPSDSETSDDEMESQDLKSFINTQSQESTGPAQQSKYNNALSFVHLKDYQELLFLEALEHVDGK</sequence>
<feature type="region of interest" description="Disordered" evidence="7">
    <location>
        <begin position="89"/>
        <end position="132"/>
    </location>
</feature>
<dbReference type="PROSITE" id="PS51519">
    <property type="entry name" value="RWP_RK"/>
    <property type="match status" value="1"/>
</dbReference>
<dbReference type="Proteomes" id="UP000011087">
    <property type="component" value="Unassembled WGS sequence"/>
</dbReference>